<feature type="region of interest" description="Disordered" evidence="6">
    <location>
        <begin position="1180"/>
        <end position="1202"/>
    </location>
</feature>
<dbReference type="WBParaSite" id="ECPE_0000588801-mRNA-1">
    <property type="protein sequence ID" value="ECPE_0000588801-mRNA-1"/>
    <property type="gene ID" value="ECPE_0000588801"/>
</dbReference>
<keyword evidence="4" id="KW-1133">Transmembrane helix</keyword>
<evidence type="ECO:0000313" key="8">
    <source>
        <dbReference type="EMBL" id="VDP76789.1"/>
    </source>
</evidence>
<dbReference type="CDD" id="cd00146">
    <property type="entry name" value="PKD"/>
    <property type="match status" value="2"/>
</dbReference>
<dbReference type="GO" id="GO:0006816">
    <property type="term" value="P:calcium ion transport"/>
    <property type="evidence" value="ECO:0007669"/>
    <property type="project" value="TreeGrafter"/>
</dbReference>
<dbReference type="InterPro" id="IPR022409">
    <property type="entry name" value="PKD/Chitinase_dom"/>
</dbReference>
<keyword evidence="3" id="KW-0677">Repeat</keyword>
<evidence type="ECO:0000256" key="5">
    <source>
        <dbReference type="ARBA" id="ARBA00023136"/>
    </source>
</evidence>
<evidence type="ECO:0000313" key="10">
    <source>
        <dbReference type="WBParaSite" id="ECPE_0000588801-mRNA-1"/>
    </source>
</evidence>
<dbReference type="Proteomes" id="UP000272942">
    <property type="component" value="Unassembled WGS sequence"/>
</dbReference>
<dbReference type="PROSITE" id="PS50093">
    <property type="entry name" value="PKD"/>
    <property type="match status" value="2"/>
</dbReference>
<dbReference type="SMART" id="SM00089">
    <property type="entry name" value="PKD"/>
    <property type="match status" value="3"/>
</dbReference>
<dbReference type="SUPFAM" id="SSF49299">
    <property type="entry name" value="PKD domain"/>
    <property type="match status" value="4"/>
</dbReference>
<keyword evidence="5" id="KW-0472">Membrane</keyword>
<evidence type="ECO:0000259" key="7">
    <source>
        <dbReference type="PROSITE" id="PS50093"/>
    </source>
</evidence>
<dbReference type="InterPro" id="IPR035986">
    <property type="entry name" value="PKD_dom_sf"/>
</dbReference>
<dbReference type="GO" id="GO:0005261">
    <property type="term" value="F:monoatomic cation channel activity"/>
    <property type="evidence" value="ECO:0007669"/>
    <property type="project" value="TreeGrafter"/>
</dbReference>
<reference evidence="10" key="1">
    <citation type="submission" date="2016-06" db="UniProtKB">
        <authorList>
            <consortium name="WormBaseParasite"/>
        </authorList>
    </citation>
    <scope>IDENTIFICATION</scope>
</reference>
<dbReference type="GO" id="GO:0005886">
    <property type="term" value="C:plasma membrane"/>
    <property type="evidence" value="ECO:0007669"/>
    <property type="project" value="TreeGrafter"/>
</dbReference>
<comment type="subcellular location">
    <subcellularLocation>
        <location evidence="1">Membrane</location>
        <topology evidence="1">Multi-pass membrane protein</topology>
    </subcellularLocation>
</comment>
<name>A0A183AFZ0_9TREM</name>
<dbReference type="Gene3D" id="2.60.40.10">
    <property type="entry name" value="Immunoglobulins"/>
    <property type="match status" value="3"/>
</dbReference>
<organism evidence="10">
    <name type="scientific">Echinostoma caproni</name>
    <dbReference type="NCBI Taxonomy" id="27848"/>
    <lineage>
        <taxon>Eukaryota</taxon>
        <taxon>Metazoa</taxon>
        <taxon>Spiralia</taxon>
        <taxon>Lophotrochozoa</taxon>
        <taxon>Platyhelminthes</taxon>
        <taxon>Trematoda</taxon>
        <taxon>Digenea</taxon>
        <taxon>Plagiorchiida</taxon>
        <taxon>Echinostomata</taxon>
        <taxon>Echinostomatoidea</taxon>
        <taxon>Echinostomatidae</taxon>
        <taxon>Echinostoma</taxon>
    </lineage>
</organism>
<dbReference type="PANTHER" id="PTHR46730">
    <property type="entry name" value="POLYCYSTIN-1"/>
    <property type="match status" value="1"/>
</dbReference>
<evidence type="ECO:0000313" key="9">
    <source>
        <dbReference type="Proteomes" id="UP000272942"/>
    </source>
</evidence>
<feature type="domain" description="PKD" evidence="7">
    <location>
        <begin position="302"/>
        <end position="343"/>
    </location>
</feature>
<dbReference type="OrthoDB" id="444119at2759"/>
<dbReference type="AlphaFoldDB" id="A0A183AFZ0"/>
<reference evidence="8 9" key="2">
    <citation type="submission" date="2018-11" db="EMBL/GenBank/DDBJ databases">
        <authorList>
            <consortium name="Pathogen Informatics"/>
        </authorList>
    </citation>
    <scope>NUCLEOTIDE SEQUENCE [LARGE SCALE GENOMIC DNA]</scope>
    <source>
        <strain evidence="8 9">Egypt</strain>
    </source>
</reference>
<proteinExistence type="predicted"/>
<keyword evidence="2" id="KW-0812">Transmembrane</keyword>
<dbReference type="PANTHER" id="PTHR46730:SF4">
    <property type="entry name" value="POLYCYSTIC KIDNEY DISEASE PROTEIN 1-LIKE 1"/>
    <property type="match status" value="1"/>
</dbReference>
<evidence type="ECO:0000256" key="6">
    <source>
        <dbReference type="SAM" id="MobiDB-lite"/>
    </source>
</evidence>
<evidence type="ECO:0000256" key="1">
    <source>
        <dbReference type="ARBA" id="ARBA00004141"/>
    </source>
</evidence>
<feature type="compositionally biased region" description="Polar residues" evidence="6">
    <location>
        <begin position="1188"/>
        <end position="1202"/>
    </location>
</feature>
<dbReference type="InterPro" id="IPR000601">
    <property type="entry name" value="PKD_dom"/>
</dbReference>
<evidence type="ECO:0000256" key="4">
    <source>
        <dbReference type="ARBA" id="ARBA00022989"/>
    </source>
</evidence>
<sequence>MDLKPENDLLALGGRRFASNLPTCDTASLIISGIQARYTGVLPQVNVLLTDTTSFELVKLRVTPTATGSQVFTLPSTWSMQPGDRIGMLFSSTVSPVACTDLTVGTGDLISTTVTTLNPADTIASTSLTRSKKIAQITAWSTIKRDLQISGKMSRPGLQTITLSLYSFRLKNSPFTLTRDIVVGVGFNKTKLVQNDFLVSTEATLALFPHSGVADQYVWDFGDSTPKNITTTRTVTHTYTAVGDYNVIVNMSNAAGFLVVTDTVSISQPLDFRGITVQDATVSVATEIQLQITNVDKVTCLWTIDNQNVCSGETQTCQHTYSSPGLYHIQVNCTNKVNTISRSVVQRAISPIQGLAISTLSFPVGKQQSVIFVFTNGSNMAASLQINEVVIPTTIDYNAREIRSEPLDAELPRVFNYSLDVTNPLSTKNVKGIAAFDIPVASMKVRVNPSMADVNQQITLEVTFDQGTGINVTVDWGDGGKTENQGAKSTEPWIQLTPFMKQYTQTGQYTVTVTAQSGQSTLTTTQVISISGDLGEYKVSPSSTAAPLNQAFSIRLDRTSGMLAVMTTIIIDWGDQSEPLTDQFDEQKSYSHVYSTEMSTTIVITLKNSKGTKTLNQAITVRKAIENFGCIFSPNPALVSQQVSFTISMQTAIEVQLQTTFDTGQPFTSVSLPVASTQVQNYTYPKAGTREVVINAVHPTGNKTCTMAVDVQKPIASMNVAYEPIKESASGTTSVTISFSGTADQFPTSPKYIIDWGDGKEANRGLLSFADMPLNVSRTLSQMRLYKVNVTIFNGVNKIEKIGEVGVFRRILTVDLTLTINATGQPGYGCNSDRFPAGVAVKLTVLADGASDNVAQTTFTITYLTSGNTVSLAPVSSNYQVFTFTEQGLVQINATGSNPISSAMRTKTITVPTTLRGLQLSVPTTVFQPLVEGTLRITFDAISSDTCICVSKSDSMGYLVIPADGQKPQSCSLCPNNKLFIQRPIKNVLTIPVRYDAVGSDLITVEARNPFASVSNSLFVTITAQQCSQPELIFAQTGIEFPNTPLMVQDDRPTTIQARLSTSNCVLGRQNSMNWTLQEIDPDTLRSIKEIDISTLPNVQTMTLVIPSSLLGPGEYAANIYVSTQSSQDPAPIVIKKTAYLSKLAPSLIVQFDEGNPISISVGLDKPVICFDPQSHSSDPVIGDRNMPQVSTANSISNISPC</sequence>
<dbReference type="EMBL" id="UZAN01042787">
    <property type="protein sequence ID" value="VDP76789.1"/>
    <property type="molecule type" value="Genomic_DNA"/>
</dbReference>
<gene>
    <name evidence="8" type="ORF">ECPE_LOCUS5875</name>
</gene>
<feature type="domain" description="PKD" evidence="7">
    <location>
        <begin position="217"/>
        <end position="266"/>
    </location>
</feature>
<dbReference type="InterPro" id="IPR013783">
    <property type="entry name" value="Ig-like_fold"/>
</dbReference>
<evidence type="ECO:0000256" key="3">
    <source>
        <dbReference type="ARBA" id="ARBA00022737"/>
    </source>
</evidence>
<keyword evidence="9" id="KW-1185">Reference proteome</keyword>
<dbReference type="Pfam" id="PF00801">
    <property type="entry name" value="PKD"/>
    <property type="match status" value="3"/>
</dbReference>
<accession>A0A183AFZ0</accession>
<protein>
    <submittedName>
        <fullName evidence="10">PKD domain-containing protein</fullName>
    </submittedName>
</protein>
<evidence type="ECO:0000256" key="2">
    <source>
        <dbReference type="ARBA" id="ARBA00022692"/>
    </source>
</evidence>